<dbReference type="Pfam" id="PF00403">
    <property type="entry name" value="HMA"/>
    <property type="match status" value="1"/>
</dbReference>
<dbReference type="InterPro" id="IPR023214">
    <property type="entry name" value="HAD_sf"/>
</dbReference>
<evidence type="ECO:0000256" key="4">
    <source>
        <dbReference type="ARBA" id="ARBA00022475"/>
    </source>
</evidence>
<dbReference type="AlphaFoldDB" id="A9BVP8"/>
<dbReference type="Gene3D" id="3.30.70.100">
    <property type="match status" value="1"/>
</dbReference>
<dbReference type="Gene3D" id="3.40.1110.10">
    <property type="entry name" value="Calcium-transporting ATPase, cytoplasmic domain N"/>
    <property type="match status" value="1"/>
</dbReference>
<keyword evidence="8 15" id="KW-0547">Nucleotide-binding</keyword>
<feature type="transmembrane region" description="Helical" evidence="15">
    <location>
        <begin position="747"/>
        <end position="763"/>
    </location>
</feature>
<keyword evidence="11" id="KW-1278">Translocase</keyword>
<dbReference type="PROSITE" id="PS50846">
    <property type="entry name" value="HMA_2"/>
    <property type="match status" value="1"/>
</dbReference>
<dbReference type="SUPFAM" id="SSF81653">
    <property type="entry name" value="Calcium ATPase, transduction domain A"/>
    <property type="match status" value="1"/>
</dbReference>
<dbReference type="InterPro" id="IPR008250">
    <property type="entry name" value="ATPase_P-typ_transduc_dom_A_sf"/>
</dbReference>
<dbReference type="Pfam" id="PF00122">
    <property type="entry name" value="E1-E2_ATPase"/>
    <property type="match status" value="1"/>
</dbReference>
<dbReference type="SUPFAM" id="SSF55008">
    <property type="entry name" value="HMA, heavy metal-associated domain"/>
    <property type="match status" value="1"/>
</dbReference>
<dbReference type="NCBIfam" id="TIGR01494">
    <property type="entry name" value="ATPase_P-type"/>
    <property type="match status" value="2"/>
</dbReference>
<dbReference type="GO" id="GO:0005886">
    <property type="term" value="C:plasma membrane"/>
    <property type="evidence" value="ECO:0007669"/>
    <property type="project" value="UniProtKB-SubCell"/>
</dbReference>
<dbReference type="EMBL" id="CP000884">
    <property type="protein sequence ID" value="ABX35411.1"/>
    <property type="molecule type" value="Genomic_DNA"/>
</dbReference>
<evidence type="ECO:0000313" key="19">
    <source>
        <dbReference type="Proteomes" id="UP000000784"/>
    </source>
</evidence>
<evidence type="ECO:0000256" key="6">
    <source>
        <dbReference type="ARBA" id="ARBA00022692"/>
    </source>
</evidence>
<feature type="transmembrane region" description="Helical" evidence="15">
    <location>
        <begin position="442"/>
        <end position="467"/>
    </location>
</feature>
<dbReference type="SFLD" id="SFLDG00002">
    <property type="entry name" value="C1.7:_P-type_atpase_like"/>
    <property type="match status" value="1"/>
</dbReference>
<feature type="transmembrane region" description="Helical" evidence="15">
    <location>
        <begin position="415"/>
        <end position="436"/>
    </location>
</feature>
<name>A9BVP8_DELAS</name>
<dbReference type="Gene3D" id="3.40.50.1000">
    <property type="entry name" value="HAD superfamily/HAD-like"/>
    <property type="match status" value="1"/>
</dbReference>
<feature type="transmembrane region" description="Helical" evidence="15">
    <location>
        <begin position="230"/>
        <end position="250"/>
    </location>
</feature>
<feature type="transmembrane region" description="Helical" evidence="15">
    <location>
        <begin position="262"/>
        <end position="280"/>
    </location>
</feature>
<evidence type="ECO:0000256" key="8">
    <source>
        <dbReference type="ARBA" id="ARBA00022741"/>
    </source>
</evidence>
<keyword evidence="4 15" id="KW-1003">Cell membrane</keyword>
<dbReference type="GO" id="GO:0043682">
    <property type="term" value="F:P-type divalent copper transporter activity"/>
    <property type="evidence" value="ECO:0007669"/>
    <property type="project" value="TreeGrafter"/>
</dbReference>
<dbReference type="SUPFAM" id="SSF81665">
    <property type="entry name" value="Calcium ATPase, transmembrane domain M"/>
    <property type="match status" value="1"/>
</dbReference>
<feature type="transmembrane region" description="Helical" evidence="15">
    <location>
        <begin position="161"/>
        <end position="180"/>
    </location>
</feature>
<dbReference type="GO" id="GO:0016887">
    <property type="term" value="F:ATP hydrolysis activity"/>
    <property type="evidence" value="ECO:0007669"/>
    <property type="project" value="InterPro"/>
</dbReference>
<dbReference type="PANTHER" id="PTHR43520">
    <property type="entry name" value="ATP7, ISOFORM B"/>
    <property type="match status" value="1"/>
</dbReference>
<evidence type="ECO:0000256" key="10">
    <source>
        <dbReference type="ARBA" id="ARBA00022842"/>
    </source>
</evidence>
<keyword evidence="19" id="KW-1185">Reference proteome</keyword>
<dbReference type="PROSITE" id="PS00154">
    <property type="entry name" value="ATPASE_E1_E2"/>
    <property type="match status" value="1"/>
</dbReference>
<evidence type="ECO:0000256" key="12">
    <source>
        <dbReference type="ARBA" id="ARBA00022989"/>
    </source>
</evidence>
<protein>
    <submittedName>
        <fullName evidence="18">Heavy metal translocating P-type ATPase</fullName>
    </submittedName>
</protein>
<keyword evidence="12 15" id="KW-1133">Transmembrane helix</keyword>
<dbReference type="CDD" id="cd02079">
    <property type="entry name" value="P-type_ATPase_HM"/>
    <property type="match status" value="1"/>
</dbReference>
<dbReference type="InterPro" id="IPR036412">
    <property type="entry name" value="HAD-like_sf"/>
</dbReference>
<feature type="region of interest" description="Disordered" evidence="16">
    <location>
        <begin position="50"/>
        <end position="74"/>
    </location>
</feature>
<proteinExistence type="inferred from homology"/>
<dbReference type="CDD" id="cd00371">
    <property type="entry name" value="HMA"/>
    <property type="match status" value="1"/>
</dbReference>
<dbReference type="InterPro" id="IPR001757">
    <property type="entry name" value="P_typ_ATPase"/>
</dbReference>
<keyword evidence="13" id="KW-0406">Ion transport</keyword>
<evidence type="ECO:0000256" key="7">
    <source>
        <dbReference type="ARBA" id="ARBA00022723"/>
    </source>
</evidence>
<keyword evidence="5" id="KW-0597">Phosphoprotein</keyword>
<dbReference type="NCBIfam" id="TIGR01511">
    <property type="entry name" value="ATPase-IB1_Cu"/>
    <property type="match status" value="1"/>
</dbReference>
<evidence type="ECO:0000259" key="17">
    <source>
        <dbReference type="PROSITE" id="PS50846"/>
    </source>
</evidence>
<dbReference type="SUPFAM" id="SSF56784">
    <property type="entry name" value="HAD-like"/>
    <property type="match status" value="1"/>
</dbReference>
<keyword evidence="3" id="KW-0813">Transport</keyword>
<dbReference type="InterPro" id="IPR018303">
    <property type="entry name" value="ATPase_P-typ_P_site"/>
</dbReference>
<dbReference type="KEGG" id="dac:Daci_2773"/>
<evidence type="ECO:0000256" key="3">
    <source>
        <dbReference type="ARBA" id="ARBA00022448"/>
    </source>
</evidence>
<reference evidence="18 19" key="1">
    <citation type="journal article" date="2004" name="Appl. Environ. Microbiol.">
        <title>Mineralization of individual congeners of linear alkylbenzenesulfonate by defined pairs of heterotrophic bacteria.</title>
        <authorList>
            <person name="Schleheck D."/>
            <person name="Knepper T.P."/>
            <person name="Fischer K."/>
            <person name="Cook A.M."/>
        </authorList>
    </citation>
    <scope>NUCLEOTIDE SEQUENCE [LARGE SCALE GENOMIC DNA]</scope>
    <source>
        <strain evidence="19">DSM 14801 / SPH-1</strain>
    </source>
</reference>
<evidence type="ECO:0000256" key="16">
    <source>
        <dbReference type="SAM" id="MobiDB-lite"/>
    </source>
</evidence>
<keyword evidence="10" id="KW-0460">Magnesium</keyword>
<dbReference type="eggNOG" id="COG2217">
    <property type="taxonomic scope" value="Bacteria"/>
</dbReference>
<dbReference type="GO" id="GO:0005524">
    <property type="term" value="F:ATP binding"/>
    <property type="evidence" value="ECO:0007669"/>
    <property type="project" value="UniProtKB-UniRule"/>
</dbReference>
<feature type="domain" description="HMA" evidence="17">
    <location>
        <begin position="77"/>
        <end position="143"/>
    </location>
</feature>
<accession>A9BVP8</accession>
<dbReference type="STRING" id="398578.Daci_2773"/>
<dbReference type="InterPro" id="IPR006121">
    <property type="entry name" value="HMA_dom"/>
</dbReference>
<dbReference type="HOGENOM" id="CLU_001771_0_3_4"/>
<dbReference type="eggNOG" id="COG2608">
    <property type="taxonomic scope" value="Bacteria"/>
</dbReference>
<dbReference type="NCBIfam" id="TIGR01525">
    <property type="entry name" value="ATPase-IB_hvy"/>
    <property type="match status" value="1"/>
</dbReference>
<keyword evidence="7 15" id="KW-0479">Metal-binding</keyword>
<dbReference type="InterPro" id="IPR023298">
    <property type="entry name" value="ATPase_P-typ_TM_dom_sf"/>
</dbReference>
<dbReference type="SFLD" id="SFLDF00027">
    <property type="entry name" value="p-type_atpase"/>
    <property type="match status" value="1"/>
</dbReference>
<keyword evidence="6 15" id="KW-0812">Transmembrane</keyword>
<evidence type="ECO:0000256" key="2">
    <source>
        <dbReference type="ARBA" id="ARBA00006024"/>
    </source>
</evidence>
<evidence type="ECO:0000313" key="18">
    <source>
        <dbReference type="EMBL" id="ABX35411.1"/>
    </source>
</evidence>
<dbReference type="PRINTS" id="PR00119">
    <property type="entry name" value="CATATPASE"/>
</dbReference>
<dbReference type="GO" id="GO:0055070">
    <property type="term" value="P:copper ion homeostasis"/>
    <property type="evidence" value="ECO:0007669"/>
    <property type="project" value="TreeGrafter"/>
</dbReference>
<dbReference type="SFLD" id="SFLDS00003">
    <property type="entry name" value="Haloacid_Dehalogenase"/>
    <property type="match status" value="1"/>
</dbReference>
<dbReference type="PANTHER" id="PTHR43520:SF5">
    <property type="entry name" value="CATION-TRANSPORTING P-TYPE ATPASE-RELATED"/>
    <property type="match status" value="1"/>
</dbReference>
<comment type="subcellular location">
    <subcellularLocation>
        <location evidence="1">Cell membrane</location>
        <topology evidence="1">Multi-pass membrane protein</topology>
    </subcellularLocation>
</comment>
<dbReference type="GO" id="GO:0005507">
    <property type="term" value="F:copper ion binding"/>
    <property type="evidence" value="ECO:0007669"/>
    <property type="project" value="TreeGrafter"/>
</dbReference>
<sequence length="824" mass="87777">MSIRLSCGPITLRTMPHTTIAPSSEAAVAALDSGPSPSQQATARLLDDPQEWSSFGRPAGPATPADPSKEPTDFPAWDSHVVLEGMHCAACALTIEDALRAVPGVEKAEVSAATRRARVTWRHAQVLPSEWMEAVRRAGYQALPARDAFARERRQAESRRALWRWLVAGFCMMQVMMYAWPAYVARPGDLSQEMETLLRWASWVISLPVVLFCCGPFFSSALRDIRQRRVSMDLPVALGMLITFVISSLGTFDPSGPFGEEVFYDSLTMFVFFLLSGRWLELRLRDRTAGALEAVMNRLPDAVLRENAAGHFERVATRRLRAGDRVRVLSGEAFPADGTIVRGRTHADEALLTGESTPVLRAEGDTVTAGSYNLDAVVDVRVDGVGADTRFAQIVGLMESASLQKPRMAQLADKVARPFLVVVLLAALGAAIWWWPTDPGKAMMVAVAVLIVTCPCALSLATPVAMLTAAGTLARSGVLVRNLQGLEALAAVDTLVFDKTGTLTRDGLALSSFEPAAGEDADEVLALAALLARQSIHPASRAIAQAGADAATDWKLDTMQEMAGLGLDAWVQRAGARRHLRLGSALHAGLAGEQPVQGVLLAEETSQGWHTLARFVLSEDVRPEAAAVVQALHRHGVQVMLLSGDREDAARAMAARVGITQAEGGCSPQDKLERLQQAQAAGHHVAMVGDGLNDGPVLAGAHVSFAFGRAVPLAQSRADFVVLGDSLELVLQACLLSRRTLQVVRQNMAWAAAYNAVSIPLALAGFMPAWVAGLGMALSSLLVVMNAARLARSLPLAATNHTGTPAAPAASVAMKTGSTATVGR</sequence>
<dbReference type="Pfam" id="PF00702">
    <property type="entry name" value="Hydrolase"/>
    <property type="match status" value="1"/>
</dbReference>
<dbReference type="InterPro" id="IPR059000">
    <property type="entry name" value="ATPase_P-type_domA"/>
</dbReference>
<dbReference type="Proteomes" id="UP000000784">
    <property type="component" value="Chromosome"/>
</dbReference>
<evidence type="ECO:0000256" key="5">
    <source>
        <dbReference type="ARBA" id="ARBA00022553"/>
    </source>
</evidence>
<dbReference type="InterPro" id="IPR023299">
    <property type="entry name" value="ATPase_P-typ_cyto_dom_N"/>
</dbReference>
<reference evidence="19" key="2">
    <citation type="submission" date="2007-11" db="EMBL/GenBank/DDBJ databases">
        <title>Complete sequence of Delftia acidovorans DSM 14801 / SPH-1.</title>
        <authorList>
            <person name="Copeland A."/>
            <person name="Lucas S."/>
            <person name="Lapidus A."/>
            <person name="Barry K."/>
            <person name="Glavina del Rio T."/>
            <person name="Dalin E."/>
            <person name="Tice H."/>
            <person name="Pitluck S."/>
            <person name="Lowry S."/>
            <person name="Clum A."/>
            <person name="Schmutz J."/>
            <person name="Larimer F."/>
            <person name="Land M."/>
            <person name="Hauser L."/>
            <person name="Kyrpides N."/>
            <person name="Kim E."/>
            <person name="Schleheck D."/>
            <person name="Richardson P."/>
        </authorList>
    </citation>
    <scope>NUCLEOTIDE SEQUENCE [LARGE SCALE GENOMIC DNA]</scope>
    <source>
        <strain evidence="19">DSM 14801 / SPH-1</strain>
    </source>
</reference>
<evidence type="ECO:0000256" key="11">
    <source>
        <dbReference type="ARBA" id="ARBA00022967"/>
    </source>
</evidence>
<keyword evidence="9 15" id="KW-0067">ATP-binding</keyword>
<dbReference type="Gene3D" id="2.70.150.10">
    <property type="entry name" value="Calcium-transporting ATPase, cytoplasmic transduction domain A"/>
    <property type="match status" value="1"/>
</dbReference>
<dbReference type="InterPro" id="IPR044492">
    <property type="entry name" value="P_typ_ATPase_HD_dom"/>
</dbReference>
<dbReference type="InterPro" id="IPR036163">
    <property type="entry name" value="HMA_dom_sf"/>
</dbReference>
<comment type="similarity">
    <text evidence="2 15">Belongs to the cation transport ATPase (P-type) (TC 3.A.3) family. Type IB subfamily.</text>
</comment>
<feature type="transmembrane region" description="Helical" evidence="15">
    <location>
        <begin position="200"/>
        <end position="218"/>
    </location>
</feature>
<organism evidence="18 19">
    <name type="scientific">Delftia acidovorans (strain DSM 14801 / SPH-1)</name>
    <dbReference type="NCBI Taxonomy" id="398578"/>
    <lineage>
        <taxon>Bacteria</taxon>
        <taxon>Pseudomonadati</taxon>
        <taxon>Pseudomonadota</taxon>
        <taxon>Betaproteobacteria</taxon>
        <taxon>Burkholderiales</taxon>
        <taxon>Comamonadaceae</taxon>
        <taxon>Delftia</taxon>
    </lineage>
</organism>
<evidence type="ECO:0000256" key="14">
    <source>
        <dbReference type="ARBA" id="ARBA00023136"/>
    </source>
</evidence>
<dbReference type="InterPro" id="IPR027256">
    <property type="entry name" value="P-typ_ATPase_IB"/>
</dbReference>
<evidence type="ECO:0000256" key="13">
    <source>
        <dbReference type="ARBA" id="ARBA00023065"/>
    </source>
</evidence>
<keyword evidence="14 15" id="KW-0472">Membrane</keyword>
<evidence type="ECO:0000256" key="9">
    <source>
        <dbReference type="ARBA" id="ARBA00022840"/>
    </source>
</evidence>
<gene>
    <name evidence="18" type="ordered locus">Daci_2773</name>
</gene>
<evidence type="ECO:0000256" key="1">
    <source>
        <dbReference type="ARBA" id="ARBA00004651"/>
    </source>
</evidence>
<evidence type="ECO:0000256" key="15">
    <source>
        <dbReference type="RuleBase" id="RU362081"/>
    </source>
</evidence>